<dbReference type="InterPro" id="IPR016024">
    <property type="entry name" value="ARM-type_fold"/>
</dbReference>
<dbReference type="GO" id="GO:0034399">
    <property type="term" value="C:nuclear periphery"/>
    <property type="evidence" value="ECO:0007669"/>
    <property type="project" value="EnsemblFungi"/>
</dbReference>
<keyword evidence="2" id="KW-0677">Repeat</keyword>
<dbReference type="Proteomes" id="UP000095038">
    <property type="component" value="Unassembled WGS sequence"/>
</dbReference>
<feature type="compositionally biased region" description="Acidic residues" evidence="5">
    <location>
        <begin position="414"/>
        <end position="430"/>
    </location>
</feature>
<dbReference type="STRING" id="1344418.A0A1D2VFS8"/>
<dbReference type="GO" id="GO:0043161">
    <property type="term" value="P:proteasome-mediated ubiquitin-dependent protein catabolic process"/>
    <property type="evidence" value="ECO:0007669"/>
    <property type="project" value="EnsemblFungi"/>
</dbReference>
<dbReference type="EMBL" id="KV454482">
    <property type="protein sequence ID" value="ODV60442.1"/>
    <property type="molecule type" value="Genomic_DNA"/>
</dbReference>
<feature type="domain" description="26S proteasome non-ATPase regulatory subunit RPN1 C-terminal" evidence="7">
    <location>
        <begin position="1019"/>
        <end position="1072"/>
    </location>
</feature>
<keyword evidence="9" id="KW-1185">Reference proteome</keyword>
<feature type="domain" description="RPN1 N-terminal" evidence="6">
    <location>
        <begin position="48"/>
        <end position="388"/>
    </location>
</feature>
<dbReference type="GeneID" id="30967101"/>
<feature type="compositionally biased region" description="Basic and acidic residues" evidence="5">
    <location>
        <begin position="765"/>
        <end position="775"/>
    </location>
</feature>
<feature type="region of interest" description="Disordered" evidence="5">
    <location>
        <begin position="195"/>
        <end position="240"/>
    </location>
</feature>
<dbReference type="GO" id="GO:0008540">
    <property type="term" value="C:proteasome regulatory particle, base subcomplex"/>
    <property type="evidence" value="ECO:0007669"/>
    <property type="project" value="UniProtKB-UniRule"/>
</dbReference>
<dbReference type="Pfam" id="PF18051">
    <property type="entry name" value="RPN1_C"/>
    <property type="match status" value="1"/>
</dbReference>
<dbReference type="InParanoid" id="A0A1D2VFS8"/>
<evidence type="ECO:0000256" key="1">
    <source>
        <dbReference type="ARBA" id="ARBA00005460"/>
    </source>
</evidence>
<feature type="compositionally biased region" description="Acidic residues" evidence="5">
    <location>
        <begin position="749"/>
        <end position="764"/>
    </location>
</feature>
<dbReference type="PANTHER" id="PTHR10943:SF1">
    <property type="entry name" value="26S PROTEASOME NON-ATPASE REGULATORY SUBUNIT 2"/>
    <property type="match status" value="1"/>
</dbReference>
<feature type="region of interest" description="Disordered" evidence="5">
    <location>
        <begin position="1"/>
        <end position="43"/>
    </location>
</feature>
<dbReference type="InterPro" id="IPR011989">
    <property type="entry name" value="ARM-like"/>
</dbReference>
<dbReference type="GO" id="GO:1905754">
    <property type="term" value="C:ascospore-type prospore nucleus"/>
    <property type="evidence" value="ECO:0007669"/>
    <property type="project" value="EnsemblFungi"/>
</dbReference>
<proteinExistence type="inferred from homology"/>
<organism evidence="8 9">
    <name type="scientific">Ascoidea rubescens DSM 1968</name>
    <dbReference type="NCBI Taxonomy" id="1344418"/>
    <lineage>
        <taxon>Eukaryota</taxon>
        <taxon>Fungi</taxon>
        <taxon>Dikarya</taxon>
        <taxon>Ascomycota</taxon>
        <taxon>Saccharomycotina</taxon>
        <taxon>Saccharomycetes</taxon>
        <taxon>Ascoideaceae</taxon>
        <taxon>Ascoidea</taxon>
    </lineage>
</organism>
<dbReference type="InterPro" id="IPR016643">
    <property type="entry name" value="26S_Psome_Rpn1"/>
</dbReference>
<feature type="compositionally biased region" description="Basic and acidic residues" evidence="5">
    <location>
        <begin position="12"/>
        <end position="22"/>
    </location>
</feature>
<dbReference type="FunCoup" id="A0A1D2VFS8">
    <property type="interactions" value="1553"/>
</dbReference>
<feature type="compositionally biased region" description="Basic and acidic residues" evidence="5">
    <location>
        <begin position="205"/>
        <end position="239"/>
    </location>
</feature>
<evidence type="ECO:0000259" key="7">
    <source>
        <dbReference type="Pfam" id="PF18051"/>
    </source>
</evidence>
<feature type="compositionally biased region" description="Acidic residues" evidence="5">
    <location>
        <begin position="384"/>
        <end position="402"/>
    </location>
</feature>
<protein>
    <recommendedName>
        <fullName evidence="4">26S proteasome regulatory subunit RPN1</fullName>
    </recommendedName>
</protein>
<feature type="compositionally biased region" description="Acidic residues" evidence="5">
    <location>
        <begin position="776"/>
        <end position="793"/>
    </location>
</feature>
<evidence type="ECO:0000256" key="5">
    <source>
        <dbReference type="SAM" id="MobiDB-lite"/>
    </source>
</evidence>
<feature type="compositionally biased region" description="Acidic residues" evidence="5">
    <location>
        <begin position="799"/>
        <end position="813"/>
    </location>
</feature>
<dbReference type="InterPro" id="IPR041433">
    <property type="entry name" value="RPN1_C"/>
</dbReference>
<evidence type="ECO:0000313" key="9">
    <source>
        <dbReference type="Proteomes" id="UP000095038"/>
    </source>
</evidence>
<dbReference type="AlphaFoldDB" id="A0A1D2VFS8"/>
<keyword evidence="3 4" id="KW-0647">Proteasome</keyword>
<feature type="region of interest" description="Disordered" evidence="5">
    <location>
        <begin position="748"/>
        <end position="813"/>
    </location>
</feature>
<dbReference type="Pfam" id="PF01851">
    <property type="entry name" value="PC_rep"/>
    <property type="match status" value="2"/>
</dbReference>
<evidence type="ECO:0000256" key="2">
    <source>
        <dbReference type="ARBA" id="ARBA00022737"/>
    </source>
</evidence>
<accession>A0A1D2VFS8</accession>
<dbReference type="RefSeq" id="XP_020046749.1">
    <property type="nucleotide sequence ID" value="XM_020193465.1"/>
</dbReference>
<evidence type="ECO:0000313" key="8">
    <source>
        <dbReference type="EMBL" id="ODV60442.1"/>
    </source>
</evidence>
<dbReference type="PANTHER" id="PTHR10943">
    <property type="entry name" value="26S PROTEASOME NON-ATPASE REGULATORY SUBUNIT"/>
    <property type="match status" value="1"/>
</dbReference>
<feature type="region of interest" description="Disordered" evidence="5">
    <location>
        <begin position="383"/>
        <end position="430"/>
    </location>
</feature>
<gene>
    <name evidence="8" type="ORF">ASCRUDRAFT_76425</name>
</gene>
<comment type="function">
    <text evidence="4">Acts as a regulatory subunit of the 26 proteasome which is involved in the ATP-dependent degradation of ubiquitinated proteins.</text>
</comment>
<dbReference type="GO" id="GO:0042176">
    <property type="term" value="P:regulation of protein catabolic process"/>
    <property type="evidence" value="ECO:0007669"/>
    <property type="project" value="InterPro"/>
</dbReference>
<dbReference type="PIRSF" id="PIRSF015965">
    <property type="entry name" value="26S_Psome_Rpn1"/>
    <property type="match status" value="1"/>
</dbReference>
<name>A0A1D2VFS8_9ASCO</name>
<dbReference type="InterPro" id="IPR040892">
    <property type="entry name" value="RPN1_N"/>
</dbReference>
<dbReference type="InterPro" id="IPR002015">
    <property type="entry name" value="Proteasome/cyclosome_rpt"/>
</dbReference>
<evidence type="ECO:0000259" key="6">
    <source>
        <dbReference type="Pfam" id="PF17781"/>
    </source>
</evidence>
<dbReference type="GO" id="GO:0034515">
    <property type="term" value="C:proteasome storage granule"/>
    <property type="evidence" value="ECO:0007669"/>
    <property type="project" value="EnsemblFungi"/>
</dbReference>
<reference evidence="9" key="1">
    <citation type="submission" date="2016-05" db="EMBL/GenBank/DDBJ databases">
        <title>Comparative genomics of biotechnologically important yeasts.</title>
        <authorList>
            <consortium name="DOE Joint Genome Institute"/>
            <person name="Riley R."/>
            <person name="Haridas S."/>
            <person name="Wolfe K.H."/>
            <person name="Lopes M.R."/>
            <person name="Hittinger C.T."/>
            <person name="Goker M."/>
            <person name="Salamov A."/>
            <person name="Wisecaver J."/>
            <person name="Long T.M."/>
            <person name="Aerts A.L."/>
            <person name="Barry K."/>
            <person name="Choi C."/>
            <person name="Clum A."/>
            <person name="Coughlan A.Y."/>
            <person name="Deshpande S."/>
            <person name="Douglass A.P."/>
            <person name="Hanson S.J."/>
            <person name="Klenk H.-P."/>
            <person name="Labutti K."/>
            <person name="Lapidus A."/>
            <person name="Lindquist E."/>
            <person name="Lipzen A."/>
            <person name="Meier-Kolthoff J.P."/>
            <person name="Ohm R.A."/>
            <person name="Otillar R.P."/>
            <person name="Pangilinan J."/>
            <person name="Peng Y."/>
            <person name="Rokas A."/>
            <person name="Rosa C.A."/>
            <person name="Scheuner C."/>
            <person name="Sibirny A.A."/>
            <person name="Slot J.C."/>
            <person name="Stielow J.B."/>
            <person name="Sun H."/>
            <person name="Kurtzman C.P."/>
            <person name="Blackwell M."/>
            <person name="Grigoriev I.V."/>
            <person name="Jeffries T.W."/>
        </authorList>
    </citation>
    <scope>NUCLEOTIDE SEQUENCE [LARGE SCALE GENOMIC DNA]</scope>
    <source>
        <strain evidence="9">DSM 1968</strain>
    </source>
</reference>
<comment type="similarity">
    <text evidence="1 4">Belongs to the proteasome subunit S2 family.</text>
</comment>
<dbReference type="SUPFAM" id="SSF48371">
    <property type="entry name" value="ARM repeat"/>
    <property type="match status" value="1"/>
</dbReference>
<dbReference type="GO" id="GO:0030674">
    <property type="term" value="F:protein-macromolecule adaptor activity"/>
    <property type="evidence" value="ECO:0007669"/>
    <property type="project" value="EnsemblFungi"/>
</dbReference>
<dbReference type="OrthoDB" id="10252509at2759"/>
<evidence type="ECO:0000256" key="3">
    <source>
        <dbReference type="ARBA" id="ARBA00022942"/>
    </source>
</evidence>
<sequence>MSSKDQLPQKKVVPDATKDAKQNVKSGKKKKQEEEELSEEDQQLKSDLEMLVERLNESDSLLYEASLSKLKVFIKESTSSMTAVPKPLKFLRPHYPLLCNLYDKWQDPVLKSKLADILSVLGMTYSDEGNLDCLKYRLLSNEPDISEMGHDYVRHLALEIGLLYIPLLELENGLKPEEVTALVLSDNNVAEKLDTASKDSTSTELKTDESKSSKKDNSPSDSNSADKEKDNQKSDKPKADDEEVKIKVLSGVKIADLKQLAFEIVPFFLKHNAEADAVDLLLEIDSIKDLPRFVDKNTYSRVCLYMASCVPYLPPFDDVSFLQTVCEIYLSQDQLTKALPLALKIGDDSLIRNIFSRSNDLATSKQLGFILAKQNPAFQLIESKDDDIEDEDEDEDDAENDISIEKDESKEQGEVDQDQEQDQDIAEDDIVEEVNPDVEVCISNLKLNEYFTYLTLKLNLLEPKIPEDIYKSHLESKNGYMETSTDSAKQSLAASFVNSYLNCGFCNDKLISQENAMAWIYKTKDTGMLSVAASLGAVFQWSSSVGLQELDKFLESTEEEIKAGALLGIGLVNTGIYDEVLTSFYLVENYVTNNSRLLRIASIISLGISFAGHENQSVLELLLPIISDESASIEIVSLATLSLGLVFVGTGNPDIAQTILSTFIERPNKDFNDSFAQLMSLGLALLFVGLYDQIDVACESLKAVDHPIGKATEILITVCAFAGTGNVLEIQKLLNMCINFPKKDKLEAEGEGEGEIEIETETETDDAKKGKKPDLVDVDEDAVMEEVLPEETEEKEKEEKDEDEEDDEEEEDTTYQAYAVLGLAILAMGEDIGQEMSLRHFGHLMHYGNDTIKRAVPLAMGLVSVSNPQMNIYDTLSRYSHDPDSDVAANAIFSMGVVGSGTNNARLAQLLRQLASYYSREPNCLFMVRIAQGLLHLGKGTLTLNPFHSDRQVVSKVQLAGLLIANVLLLNPKTFILGNAHYLLYYLNVSIHPRMLITVDEDLKPIEVSVRVGQAVDVVGQAGKPKTITGWVTHSTPVLLGAGERAELENDEYISLASSLEGVIILKKNPDYLDIEAKN</sequence>
<dbReference type="Gene3D" id="1.25.10.10">
    <property type="entry name" value="Leucine-rich Repeat Variant"/>
    <property type="match status" value="1"/>
</dbReference>
<dbReference type="Pfam" id="PF17781">
    <property type="entry name" value="RPN1_RPN2_N"/>
    <property type="match status" value="2"/>
</dbReference>
<dbReference type="GO" id="GO:0030234">
    <property type="term" value="F:enzyme regulator activity"/>
    <property type="evidence" value="ECO:0007669"/>
    <property type="project" value="UniProtKB-UniRule"/>
</dbReference>
<feature type="domain" description="RPN1 N-terminal" evidence="6">
    <location>
        <begin position="432"/>
        <end position="475"/>
    </location>
</feature>
<feature type="compositionally biased region" description="Basic and acidic residues" evidence="5">
    <location>
        <begin position="403"/>
        <end position="413"/>
    </location>
</feature>
<evidence type="ECO:0000256" key="4">
    <source>
        <dbReference type="PIRNR" id="PIRNR015965"/>
    </source>
</evidence>